<feature type="domain" description="PiggyBac transposable element-derived protein" evidence="1">
    <location>
        <begin position="2"/>
        <end position="112"/>
    </location>
</feature>
<name>A0A9J6FIW9_HAELO</name>
<evidence type="ECO:0000313" key="2">
    <source>
        <dbReference type="EMBL" id="KAH9362965.1"/>
    </source>
</evidence>
<organism evidence="2 3">
    <name type="scientific">Haemaphysalis longicornis</name>
    <name type="common">Bush tick</name>
    <dbReference type="NCBI Taxonomy" id="44386"/>
    <lineage>
        <taxon>Eukaryota</taxon>
        <taxon>Metazoa</taxon>
        <taxon>Ecdysozoa</taxon>
        <taxon>Arthropoda</taxon>
        <taxon>Chelicerata</taxon>
        <taxon>Arachnida</taxon>
        <taxon>Acari</taxon>
        <taxon>Parasitiformes</taxon>
        <taxon>Ixodida</taxon>
        <taxon>Ixodoidea</taxon>
        <taxon>Ixodidae</taxon>
        <taxon>Haemaphysalinae</taxon>
        <taxon>Haemaphysalis</taxon>
    </lineage>
</organism>
<dbReference type="OrthoDB" id="6500214at2759"/>
<comment type="caution">
    <text evidence="2">The sequence shown here is derived from an EMBL/GenBank/DDBJ whole genome shotgun (WGS) entry which is preliminary data.</text>
</comment>
<dbReference type="PANTHER" id="PTHR46599">
    <property type="entry name" value="PIGGYBAC TRANSPOSABLE ELEMENT-DERIVED PROTEIN 4"/>
    <property type="match status" value="1"/>
</dbReference>
<evidence type="ECO:0000259" key="1">
    <source>
        <dbReference type="Pfam" id="PF13843"/>
    </source>
</evidence>
<reference evidence="2 3" key="1">
    <citation type="journal article" date="2020" name="Cell">
        <title>Large-Scale Comparative Analyses of Tick Genomes Elucidate Their Genetic Diversity and Vector Capacities.</title>
        <authorList>
            <consortium name="Tick Genome and Microbiome Consortium (TIGMIC)"/>
            <person name="Jia N."/>
            <person name="Wang J."/>
            <person name="Shi W."/>
            <person name="Du L."/>
            <person name="Sun Y."/>
            <person name="Zhan W."/>
            <person name="Jiang J.F."/>
            <person name="Wang Q."/>
            <person name="Zhang B."/>
            <person name="Ji P."/>
            <person name="Bell-Sakyi L."/>
            <person name="Cui X.M."/>
            <person name="Yuan T.T."/>
            <person name="Jiang B.G."/>
            <person name="Yang W.F."/>
            <person name="Lam T.T."/>
            <person name="Chang Q.C."/>
            <person name="Ding S.J."/>
            <person name="Wang X.J."/>
            <person name="Zhu J.G."/>
            <person name="Ruan X.D."/>
            <person name="Zhao L."/>
            <person name="Wei J.T."/>
            <person name="Ye R.Z."/>
            <person name="Que T.C."/>
            <person name="Du C.H."/>
            <person name="Zhou Y.H."/>
            <person name="Cheng J.X."/>
            <person name="Dai P.F."/>
            <person name="Guo W.B."/>
            <person name="Han X.H."/>
            <person name="Huang E.J."/>
            <person name="Li L.F."/>
            <person name="Wei W."/>
            <person name="Gao Y.C."/>
            <person name="Liu J.Z."/>
            <person name="Shao H.Z."/>
            <person name="Wang X."/>
            <person name="Wang C.C."/>
            <person name="Yang T.C."/>
            <person name="Huo Q.B."/>
            <person name="Li W."/>
            <person name="Chen H.Y."/>
            <person name="Chen S.E."/>
            <person name="Zhou L.G."/>
            <person name="Ni X.B."/>
            <person name="Tian J.H."/>
            <person name="Sheng Y."/>
            <person name="Liu T."/>
            <person name="Pan Y.S."/>
            <person name="Xia L.Y."/>
            <person name="Li J."/>
            <person name="Zhao F."/>
            <person name="Cao W.C."/>
        </authorList>
    </citation>
    <scope>NUCLEOTIDE SEQUENCE [LARGE SCALE GENOMIC DNA]</scope>
    <source>
        <strain evidence="2">HaeL-2018</strain>
    </source>
</reference>
<keyword evidence="3" id="KW-1185">Reference proteome</keyword>
<evidence type="ECO:0000313" key="3">
    <source>
        <dbReference type="Proteomes" id="UP000821853"/>
    </source>
</evidence>
<dbReference type="EMBL" id="JABSTR010000001">
    <property type="protein sequence ID" value="KAH9362965.1"/>
    <property type="molecule type" value="Genomic_DNA"/>
</dbReference>
<dbReference type="PANTHER" id="PTHR46599:SF3">
    <property type="entry name" value="PIGGYBAC TRANSPOSABLE ELEMENT-DERIVED PROTEIN 4"/>
    <property type="match status" value="1"/>
</dbReference>
<dbReference type="VEuPathDB" id="VectorBase:HLOH_050157"/>
<dbReference type="Pfam" id="PF13843">
    <property type="entry name" value="DDE_Tnp_1_7"/>
    <property type="match status" value="1"/>
</dbReference>
<protein>
    <recommendedName>
        <fullName evidence="1">PiggyBac transposable element-derived protein domain-containing protein</fullName>
    </recommendedName>
</protein>
<dbReference type="AlphaFoldDB" id="A0A9J6FIW9"/>
<sequence length="124" mass="14047">MSKELKKIKLKKSKCKAFFSLGIMALEWQDKIPVNMLTTCHSTANVTDTGKKKRQNDLPVLKPQVVQDCNRGMGDVDREDQQLTSFPIMRRYAKGYKKTVFCIMDIAVCNSYILSAKIAVKQVG</sequence>
<accession>A0A9J6FIW9</accession>
<dbReference type="InterPro" id="IPR029526">
    <property type="entry name" value="PGBD"/>
</dbReference>
<dbReference type="Proteomes" id="UP000821853">
    <property type="component" value="Chromosome 1"/>
</dbReference>
<proteinExistence type="predicted"/>
<gene>
    <name evidence="2" type="ORF">HPB48_014253</name>
</gene>